<name>A0A081NTT2_9BACL</name>
<dbReference type="InterPro" id="IPR016181">
    <property type="entry name" value="Acyl_CoA_acyltransferase"/>
</dbReference>
<dbReference type="eggNOG" id="COG1670">
    <property type="taxonomic scope" value="Bacteria"/>
</dbReference>
<dbReference type="Proteomes" id="UP000028123">
    <property type="component" value="Unassembled WGS sequence"/>
</dbReference>
<evidence type="ECO:0000259" key="1">
    <source>
        <dbReference type="PROSITE" id="PS51186"/>
    </source>
</evidence>
<reference evidence="2 3" key="1">
    <citation type="submission" date="2014-06" db="EMBL/GenBank/DDBJ databases">
        <title>Draft genome sequence of Paenibacillus sp. MSt1.</title>
        <authorList>
            <person name="Aw Y.K."/>
            <person name="Ong K.S."/>
            <person name="Gan H.M."/>
            <person name="Lee S.M."/>
        </authorList>
    </citation>
    <scope>NUCLEOTIDE SEQUENCE [LARGE SCALE GENOMIC DNA]</scope>
    <source>
        <strain evidence="2 3">MSt1</strain>
    </source>
</reference>
<dbReference type="InterPro" id="IPR000182">
    <property type="entry name" value="GNAT_dom"/>
</dbReference>
<dbReference type="GO" id="GO:0016747">
    <property type="term" value="F:acyltransferase activity, transferring groups other than amino-acyl groups"/>
    <property type="evidence" value="ECO:0007669"/>
    <property type="project" value="InterPro"/>
</dbReference>
<dbReference type="AlphaFoldDB" id="A0A081NTT2"/>
<organism evidence="2 3">
    <name type="scientific">Paenibacillus tyrfis</name>
    <dbReference type="NCBI Taxonomy" id="1501230"/>
    <lineage>
        <taxon>Bacteria</taxon>
        <taxon>Bacillati</taxon>
        <taxon>Bacillota</taxon>
        <taxon>Bacilli</taxon>
        <taxon>Bacillales</taxon>
        <taxon>Paenibacillaceae</taxon>
        <taxon>Paenibacillus</taxon>
    </lineage>
</organism>
<proteinExistence type="predicted"/>
<dbReference type="PANTHER" id="PTHR43792:SF1">
    <property type="entry name" value="N-ACETYLTRANSFERASE DOMAIN-CONTAINING PROTEIN"/>
    <property type="match status" value="1"/>
</dbReference>
<dbReference type="Pfam" id="PF13302">
    <property type="entry name" value="Acetyltransf_3"/>
    <property type="match status" value="1"/>
</dbReference>
<dbReference type="SUPFAM" id="SSF55729">
    <property type="entry name" value="Acyl-CoA N-acyltransferases (Nat)"/>
    <property type="match status" value="1"/>
</dbReference>
<feature type="domain" description="N-acetyltransferase" evidence="1">
    <location>
        <begin position="9"/>
        <end position="165"/>
    </location>
</feature>
<evidence type="ECO:0000313" key="3">
    <source>
        <dbReference type="Proteomes" id="UP000028123"/>
    </source>
</evidence>
<evidence type="ECO:0000313" key="2">
    <source>
        <dbReference type="EMBL" id="KEQ21855.1"/>
    </source>
</evidence>
<dbReference type="PROSITE" id="PS51186">
    <property type="entry name" value="GNAT"/>
    <property type="match status" value="1"/>
</dbReference>
<dbReference type="RefSeq" id="WP_036693315.1">
    <property type="nucleotide sequence ID" value="NZ_JNVM01000055.1"/>
</dbReference>
<dbReference type="Gene3D" id="3.40.630.30">
    <property type="match status" value="1"/>
</dbReference>
<comment type="caution">
    <text evidence="2">The sequence shown here is derived from an EMBL/GenBank/DDBJ whole genome shotgun (WGS) entry which is preliminary data.</text>
</comment>
<dbReference type="InterPro" id="IPR051531">
    <property type="entry name" value="N-acetyltransferase"/>
</dbReference>
<dbReference type="OrthoDB" id="9798081at2"/>
<gene>
    <name evidence="2" type="ORF">ET33_30700</name>
</gene>
<dbReference type="EMBL" id="JNVM01000055">
    <property type="protein sequence ID" value="KEQ21855.1"/>
    <property type="molecule type" value="Genomic_DNA"/>
</dbReference>
<dbReference type="PANTHER" id="PTHR43792">
    <property type="entry name" value="GNAT FAMILY, PUTATIVE (AFU_ORTHOLOGUE AFUA_3G00765)-RELATED-RELATED"/>
    <property type="match status" value="1"/>
</dbReference>
<sequence>MIVLETDRLILRHQTIEDAAFILELMNDPSWIRYIGDKGLRTLDDARSFIIKGPLDSYARLGFGFYLTELKDGGTPIGICGFAKRDYLEDADVGYAFLPEFRGKGYAFEAASAAMAYAKSELGLKRIVAITTKDNDSSAKLLEKLGMHFEGMIPKAGTDEELRLYAINV</sequence>
<keyword evidence="2" id="KW-0808">Transferase</keyword>
<keyword evidence="3" id="KW-1185">Reference proteome</keyword>
<protein>
    <submittedName>
        <fullName evidence="2">GCN5 family acetyltransferase</fullName>
    </submittedName>
</protein>
<accession>A0A081NTT2</accession>